<comment type="similarity">
    <text evidence="1 4">Belongs to the class-II DAHP synthase family.</text>
</comment>
<dbReference type="STRING" id="1891926.Fuma_04314"/>
<organism evidence="5 6">
    <name type="scientific">Fuerstiella marisgermanici</name>
    <dbReference type="NCBI Taxonomy" id="1891926"/>
    <lineage>
        <taxon>Bacteria</taxon>
        <taxon>Pseudomonadati</taxon>
        <taxon>Planctomycetota</taxon>
        <taxon>Planctomycetia</taxon>
        <taxon>Planctomycetales</taxon>
        <taxon>Planctomycetaceae</taxon>
        <taxon>Fuerstiella</taxon>
    </lineage>
</organism>
<evidence type="ECO:0000256" key="1">
    <source>
        <dbReference type="ARBA" id="ARBA00008911"/>
    </source>
</evidence>
<evidence type="ECO:0000313" key="5">
    <source>
        <dbReference type="EMBL" id="APZ94675.1"/>
    </source>
</evidence>
<keyword evidence="3" id="KW-0170">Cobalt</keyword>
<feature type="binding site" evidence="3">
    <location>
        <position position="336"/>
    </location>
    <ligand>
        <name>phosphoenolpyruvate</name>
        <dbReference type="ChEBI" id="CHEBI:58702"/>
    </ligand>
</feature>
<comment type="pathway">
    <text evidence="4">Metabolic intermediate biosynthesis; chorismate biosynthesis; chorismate from D-erythrose 4-phosphate and phosphoenolpyruvate: step 1/7.</text>
</comment>
<protein>
    <recommendedName>
        <fullName evidence="4">Phospho-2-dehydro-3-deoxyheptonate aldolase</fullName>
        <ecNumber evidence="4">2.5.1.54</ecNumber>
    </recommendedName>
</protein>
<feature type="binding site" evidence="3">
    <location>
        <position position="155"/>
    </location>
    <ligand>
        <name>phosphoenolpyruvate</name>
        <dbReference type="ChEBI" id="CHEBI:58702"/>
    </ligand>
</feature>
<dbReference type="AlphaFoldDB" id="A0A1P8WKV4"/>
<dbReference type="NCBIfam" id="TIGR01358">
    <property type="entry name" value="DAHP_synth_II"/>
    <property type="match status" value="1"/>
</dbReference>
<dbReference type="PANTHER" id="PTHR21337:SF0">
    <property type="entry name" value="PHOSPHO-2-DEHYDRO-3-DEOXYHEPTONATE ALDOLASE"/>
    <property type="match status" value="1"/>
</dbReference>
<feature type="binding site" evidence="3">
    <location>
        <position position="441"/>
    </location>
    <ligand>
        <name>Mn(2+)</name>
        <dbReference type="ChEBI" id="CHEBI:29035"/>
    </ligand>
</feature>
<dbReference type="GO" id="GO:0009073">
    <property type="term" value="P:aromatic amino acid family biosynthetic process"/>
    <property type="evidence" value="ECO:0007669"/>
    <property type="project" value="UniProtKB-KW"/>
</dbReference>
<name>A0A1P8WKV4_9PLAN</name>
<dbReference type="KEGG" id="fmr:Fuma_04314"/>
<dbReference type="InterPro" id="IPR013785">
    <property type="entry name" value="Aldolase_TIM"/>
</dbReference>
<keyword evidence="6" id="KW-1185">Reference proteome</keyword>
<comment type="catalytic activity">
    <reaction evidence="4">
        <text>D-erythrose 4-phosphate + phosphoenolpyruvate + H2O = 7-phospho-2-dehydro-3-deoxy-D-arabino-heptonate + phosphate</text>
        <dbReference type="Rhea" id="RHEA:14717"/>
        <dbReference type="ChEBI" id="CHEBI:15377"/>
        <dbReference type="ChEBI" id="CHEBI:16897"/>
        <dbReference type="ChEBI" id="CHEBI:43474"/>
        <dbReference type="ChEBI" id="CHEBI:58394"/>
        <dbReference type="ChEBI" id="CHEBI:58702"/>
        <dbReference type="EC" id="2.5.1.54"/>
    </reaction>
</comment>
<dbReference type="GO" id="GO:0003849">
    <property type="term" value="F:3-deoxy-7-phosphoheptulonate synthase activity"/>
    <property type="evidence" value="ECO:0007669"/>
    <property type="project" value="UniProtKB-EC"/>
</dbReference>
<dbReference type="UniPathway" id="UPA00053">
    <property type="reaction ID" value="UER00084"/>
</dbReference>
<keyword evidence="4" id="KW-0028">Amino-acid biosynthesis</keyword>
<keyword evidence="3" id="KW-0464">Manganese</keyword>
<dbReference type="GO" id="GO:0009423">
    <property type="term" value="P:chorismate biosynthetic process"/>
    <property type="evidence" value="ECO:0007669"/>
    <property type="project" value="UniProtKB-UniPathway"/>
</dbReference>
<sequence length="491" mass="55520">MRLATGSSPAGRNRRIVPDTRQTKWFVFWIRYDLRVTLSERLETIPPMNTNWTPDSWQTRIAQQQPVYNDQAAVADVISTLGQLPPLVTAWEVDRLQKQLADAAAGKAFVLQGGDCSESFADCNSTTILRKLKVLIQMSLVLICGSKQRVVRVGRIAGQYAKPRSANTETREGVELPSYRGDIINRSGFTKDEREPNPQLMLRAYERSALTINYIRALSEGGFADLHHPENWDLEFVRNTPGSRKYQQLLESLSDSIRFMEVVSANELDQLSRVDFFTSHEGLHLLHEQALTRQDQRQNGFYNLSTHMPWIGDRTRAIDGAHVEYFRGIKNPIGVKVGNTIAGDELIDLVKVLNPENAPGRLTLIHRFGAEKIAGRLPMLINAVQQSNLNVLWSCDPMHGNTQATRNGYKTRSFDEITSEILTAFRIHKECDSRLSGIHLELTGEDVTECVGGPANLTESDLHRDYRSQVDPRLNYEQAMEIAFLLSEEMK</sequence>
<dbReference type="SUPFAM" id="SSF51569">
    <property type="entry name" value="Aldolase"/>
    <property type="match status" value="1"/>
</dbReference>
<dbReference type="Gene3D" id="3.20.20.70">
    <property type="entry name" value="Aldolase class I"/>
    <property type="match status" value="1"/>
</dbReference>
<dbReference type="PANTHER" id="PTHR21337">
    <property type="entry name" value="PHOSPHO-2-DEHYDRO-3-DEOXYHEPTONATE ALDOLASE 1, 2"/>
    <property type="match status" value="1"/>
</dbReference>
<dbReference type="InterPro" id="IPR002480">
    <property type="entry name" value="DAHP_synth_2"/>
</dbReference>
<gene>
    <name evidence="5" type="primary">aroH_2</name>
    <name evidence="5" type="ORF">Fuma_04314</name>
</gene>
<dbReference type="EMBL" id="CP017641">
    <property type="protein sequence ID" value="APZ94675.1"/>
    <property type="molecule type" value="Genomic_DNA"/>
</dbReference>
<evidence type="ECO:0000313" key="6">
    <source>
        <dbReference type="Proteomes" id="UP000187735"/>
    </source>
</evidence>
<feature type="binding site" evidence="3">
    <location>
        <position position="471"/>
    </location>
    <ligand>
        <name>Mn(2+)</name>
        <dbReference type="ChEBI" id="CHEBI:29035"/>
    </ligand>
</feature>
<dbReference type="GO" id="GO:0008652">
    <property type="term" value="P:amino acid biosynthetic process"/>
    <property type="evidence" value="ECO:0007669"/>
    <property type="project" value="UniProtKB-KW"/>
</dbReference>
<accession>A0A1P8WKV4</accession>
<feature type="binding site" evidence="3">
    <location>
        <position position="116"/>
    </location>
    <ligand>
        <name>Mn(2+)</name>
        <dbReference type="ChEBI" id="CHEBI:29035"/>
    </ligand>
</feature>
<dbReference type="Proteomes" id="UP000187735">
    <property type="component" value="Chromosome"/>
</dbReference>
<keyword evidence="3" id="KW-0104">Cadmium</keyword>
<evidence type="ECO:0000256" key="2">
    <source>
        <dbReference type="ARBA" id="ARBA00022679"/>
    </source>
</evidence>
<evidence type="ECO:0000256" key="4">
    <source>
        <dbReference type="RuleBase" id="RU363071"/>
    </source>
</evidence>
<evidence type="ECO:0000256" key="3">
    <source>
        <dbReference type="PIRSR" id="PIRSR602480-1"/>
    </source>
</evidence>
<reference evidence="5 6" key="1">
    <citation type="journal article" date="2016" name="Front. Microbiol.">
        <title>Fuerstia marisgermanicae gen. nov., sp. nov., an Unusual Member of the Phylum Planctomycetes from the German Wadden Sea.</title>
        <authorList>
            <person name="Kohn T."/>
            <person name="Heuer A."/>
            <person name="Jogler M."/>
            <person name="Vollmers J."/>
            <person name="Boedeker C."/>
            <person name="Bunk B."/>
            <person name="Rast P."/>
            <person name="Borchert D."/>
            <person name="Glockner I."/>
            <person name="Freese H.M."/>
            <person name="Klenk H.P."/>
            <person name="Overmann J."/>
            <person name="Kaster A.K."/>
            <person name="Rohde M."/>
            <person name="Wiegand S."/>
            <person name="Jogler C."/>
        </authorList>
    </citation>
    <scope>NUCLEOTIDE SEQUENCE [LARGE SCALE GENOMIC DNA]</scope>
    <source>
        <strain evidence="5 6">NH11</strain>
    </source>
</reference>
<feature type="binding site" evidence="3">
    <location>
        <position position="399"/>
    </location>
    <ligand>
        <name>Mn(2+)</name>
        <dbReference type="ChEBI" id="CHEBI:29035"/>
    </ligand>
</feature>
<feature type="binding site" evidence="3">
    <location>
        <position position="367"/>
    </location>
    <ligand>
        <name>phosphoenolpyruvate</name>
        <dbReference type="ChEBI" id="CHEBI:58702"/>
    </ligand>
</feature>
<comment type="cofactor">
    <cofactor evidence="3">
        <name>Mn(2+)</name>
        <dbReference type="ChEBI" id="CHEBI:29035"/>
    </cofactor>
    <cofactor evidence="3">
        <name>Co(2+)</name>
        <dbReference type="ChEBI" id="CHEBI:48828"/>
    </cofactor>
    <cofactor evidence="3">
        <name>Cd(2+)</name>
        <dbReference type="ChEBI" id="CHEBI:48775"/>
    </cofactor>
    <text evidence="3">Binds 1 divalent cation per subunit. The enzyme is active with manganese, cobalt or cadmium ions.</text>
</comment>
<dbReference type="Pfam" id="PF01474">
    <property type="entry name" value="DAHP_synth_2"/>
    <property type="match status" value="1"/>
</dbReference>
<keyword evidence="4" id="KW-0057">Aromatic amino acid biosynthesis</keyword>
<dbReference type="EC" id="2.5.1.54" evidence="4"/>
<keyword evidence="2 4" id="KW-0808">Transferase</keyword>
<proteinExistence type="inferred from homology"/>